<sequence>MEKEIGGYIELDSYKLPMLYEDGTLLNSGRFCLWYLIRAKGIKKLVIPWFCCDAVRNISLQAGVKLRYYQINLNFMPESIELASDEWLYIVNYYGQLTQSQIINFSRQYRRIIVDNAQAYFAQPVKDVDTLYTCRKFFGVPDGGILYTDALLNERLAADISWNRMNHLLGRFEGAASEFYEEYVENDEAFNHSSIKLMSKLTLNLLHGIDYACIQEKRRENFVFLNEAFGEINKLQIRIPEGPFAYPLFVKNGGKIRNKLIKDKVYIPCLWPNVKDDVPKDFLEYDFAENILPLPVDQRYSLEDMECLRRKVNQYMSGN</sequence>
<dbReference type="EMBL" id="FQUG01000002">
    <property type="protein sequence ID" value="SHE32814.1"/>
    <property type="molecule type" value="Genomic_DNA"/>
</dbReference>
<evidence type="ECO:0000313" key="2">
    <source>
        <dbReference type="Proteomes" id="UP000184404"/>
    </source>
</evidence>
<dbReference type="RefSeq" id="WP_072934295.1">
    <property type="nucleotide sequence ID" value="NZ_FQUG01000002.1"/>
</dbReference>
<reference evidence="1 2" key="1">
    <citation type="submission" date="2016-11" db="EMBL/GenBank/DDBJ databases">
        <authorList>
            <person name="Jaros S."/>
            <person name="Januszkiewicz K."/>
            <person name="Wedrychowicz H."/>
        </authorList>
    </citation>
    <scope>NUCLEOTIDE SEQUENCE [LARGE SCALE GENOMIC DNA]</scope>
    <source>
        <strain evidence="1 2">DSM 10502</strain>
    </source>
</reference>
<dbReference type="OrthoDB" id="8955051at2"/>
<accession>A0A1M4SKK8</accession>
<name>A0A1M4SKK8_9FIRM</name>
<proteinExistence type="predicted"/>
<gene>
    <name evidence="1" type="ORF">SAMN02745190_00170</name>
</gene>
<dbReference type="InterPro" id="IPR015424">
    <property type="entry name" value="PyrdxlP-dep_Trfase"/>
</dbReference>
<keyword evidence="2" id="KW-1185">Reference proteome</keyword>
<dbReference type="Proteomes" id="UP000184404">
    <property type="component" value="Unassembled WGS sequence"/>
</dbReference>
<dbReference type="SUPFAM" id="SSF53383">
    <property type="entry name" value="PLP-dependent transferases"/>
    <property type="match status" value="1"/>
</dbReference>
<evidence type="ECO:0000313" key="1">
    <source>
        <dbReference type="EMBL" id="SHE32814.1"/>
    </source>
</evidence>
<dbReference type="STRING" id="1123243.SAMN02745190_00170"/>
<dbReference type="AlphaFoldDB" id="A0A1M4SKK8"/>
<protein>
    <submittedName>
        <fullName evidence="1">dTDP-4-amino-4,6-dideoxygalactose transaminase</fullName>
    </submittedName>
</protein>
<organism evidence="1 2">
    <name type="scientific">Schwartzia succinivorans DSM 10502</name>
    <dbReference type="NCBI Taxonomy" id="1123243"/>
    <lineage>
        <taxon>Bacteria</taxon>
        <taxon>Bacillati</taxon>
        <taxon>Bacillota</taxon>
        <taxon>Negativicutes</taxon>
        <taxon>Selenomonadales</taxon>
        <taxon>Selenomonadaceae</taxon>
        <taxon>Schwartzia</taxon>
    </lineage>
</organism>